<sequence>MSQTISNSYSHDEFDQDVVFPLSFSNRSFMDSLLTLSSSPNDSLYSSSPISNSYMDSTPALLSSFHKSYMHKSNFDNEDEYNQDSDCSTLNNSTGAAMDDIFQLECEMPSAHTAKNSNAHAASNKMNLAQFDDAFANAAQQNYRIWASSV</sequence>
<organism evidence="1 2">
    <name type="scientific">Maudiozyma humilis</name>
    <name type="common">Sour dough yeast</name>
    <name type="synonym">Kazachstania humilis</name>
    <dbReference type="NCBI Taxonomy" id="51915"/>
    <lineage>
        <taxon>Eukaryota</taxon>
        <taxon>Fungi</taxon>
        <taxon>Dikarya</taxon>
        <taxon>Ascomycota</taxon>
        <taxon>Saccharomycotina</taxon>
        <taxon>Saccharomycetes</taxon>
        <taxon>Saccharomycetales</taxon>
        <taxon>Saccharomycetaceae</taxon>
        <taxon>Maudiozyma</taxon>
    </lineage>
</organism>
<comment type="caution">
    <text evidence="1">The sequence shown here is derived from an EMBL/GenBank/DDBJ whole genome shotgun (WGS) entry which is preliminary data.</text>
</comment>
<keyword evidence="2" id="KW-1185">Reference proteome</keyword>
<protein>
    <submittedName>
        <fullName evidence="1">Uncharacterized protein</fullName>
    </submittedName>
</protein>
<accession>A0AAV5RWB1</accession>
<gene>
    <name evidence="1" type="ORF">DAKH74_025350</name>
</gene>
<proteinExistence type="predicted"/>
<reference evidence="1 2" key="1">
    <citation type="journal article" date="2023" name="Elife">
        <title>Identification of key yeast species and microbe-microbe interactions impacting larval growth of Drosophila in the wild.</title>
        <authorList>
            <person name="Mure A."/>
            <person name="Sugiura Y."/>
            <person name="Maeda R."/>
            <person name="Honda K."/>
            <person name="Sakurai N."/>
            <person name="Takahashi Y."/>
            <person name="Watada M."/>
            <person name="Katoh T."/>
            <person name="Gotoh A."/>
            <person name="Gotoh Y."/>
            <person name="Taniguchi I."/>
            <person name="Nakamura K."/>
            <person name="Hayashi T."/>
            <person name="Katayama T."/>
            <person name="Uemura T."/>
            <person name="Hattori Y."/>
        </authorList>
    </citation>
    <scope>NUCLEOTIDE SEQUENCE [LARGE SCALE GENOMIC DNA]</scope>
    <source>
        <strain evidence="1 2">KH-74</strain>
    </source>
</reference>
<dbReference type="EMBL" id="BTGD01000006">
    <property type="protein sequence ID" value="GMM55919.1"/>
    <property type="molecule type" value="Genomic_DNA"/>
</dbReference>
<name>A0AAV5RWB1_MAUHU</name>
<dbReference type="AlphaFoldDB" id="A0AAV5RWB1"/>
<evidence type="ECO:0000313" key="1">
    <source>
        <dbReference type="EMBL" id="GMM55919.1"/>
    </source>
</evidence>
<evidence type="ECO:0000313" key="2">
    <source>
        <dbReference type="Proteomes" id="UP001377567"/>
    </source>
</evidence>
<dbReference type="Proteomes" id="UP001377567">
    <property type="component" value="Unassembled WGS sequence"/>
</dbReference>